<evidence type="ECO:0000259" key="5">
    <source>
        <dbReference type="PROSITE" id="PS50097"/>
    </source>
</evidence>
<dbReference type="Pfam" id="PF00651">
    <property type="entry name" value="BTB"/>
    <property type="match status" value="1"/>
</dbReference>
<evidence type="ECO:0000313" key="6">
    <source>
        <dbReference type="EMBL" id="KAH7971615.1"/>
    </source>
</evidence>
<dbReference type="InterPro" id="IPR011705">
    <property type="entry name" value="BACK"/>
</dbReference>
<name>A0A9D4Q9B8_RHISA</name>
<comment type="function">
    <text evidence="4">Probable substrate-specific adapter of an E3 ubiquitin-protein ligase complex which mediates the ubiquitination and subsequent proteasomal degradation of target proteins. May have a role in synapse differentiation and growth.</text>
</comment>
<evidence type="ECO:0000256" key="2">
    <source>
        <dbReference type="ARBA" id="ARBA00022441"/>
    </source>
</evidence>
<dbReference type="InterPro" id="IPR017096">
    <property type="entry name" value="BTB-kelch_protein"/>
</dbReference>
<dbReference type="Pfam" id="PF24681">
    <property type="entry name" value="Kelch_KLHDC2_KLHL20_DRC7"/>
    <property type="match status" value="1"/>
</dbReference>
<dbReference type="SMART" id="SM00612">
    <property type="entry name" value="Kelch"/>
    <property type="match status" value="6"/>
</dbReference>
<gene>
    <name evidence="6" type="ORF">HPB52_000535</name>
</gene>
<reference evidence="6" key="2">
    <citation type="submission" date="2021-09" db="EMBL/GenBank/DDBJ databases">
        <authorList>
            <person name="Jia N."/>
            <person name="Wang J."/>
            <person name="Shi W."/>
            <person name="Du L."/>
            <person name="Sun Y."/>
            <person name="Zhan W."/>
            <person name="Jiang J."/>
            <person name="Wang Q."/>
            <person name="Zhang B."/>
            <person name="Ji P."/>
            <person name="Sakyi L.B."/>
            <person name="Cui X."/>
            <person name="Yuan T."/>
            <person name="Jiang B."/>
            <person name="Yang W."/>
            <person name="Lam T.T.-Y."/>
            <person name="Chang Q."/>
            <person name="Ding S."/>
            <person name="Wang X."/>
            <person name="Zhu J."/>
            <person name="Ruan X."/>
            <person name="Zhao L."/>
            <person name="Wei J."/>
            <person name="Que T."/>
            <person name="Du C."/>
            <person name="Cheng J."/>
            <person name="Dai P."/>
            <person name="Han X."/>
            <person name="Huang E."/>
            <person name="Gao Y."/>
            <person name="Liu J."/>
            <person name="Shao H."/>
            <person name="Ye R."/>
            <person name="Li L."/>
            <person name="Wei W."/>
            <person name="Wang X."/>
            <person name="Wang C."/>
            <person name="Huo Q."/>
            <person name="Li W."/>
            <person name="Guo W."/>
            <person name="Chen H."/>
            <person name="Chen S."/>
            <person name="Zhou L."/>
            <person name="Zhou L."/>
            <person name="Ni X."/>
            <person name="Tian J."/>
            <person name="Zhou Y."/>
            <person name="Sheng Y."/>
            <person name="Liu T."/>
            <person name="Pan Y."/>
            <person name="Xia L."/>
            <person name="Li J."/>
            <person name="Zhao F."/>
            <person name="Cao W."/>
        </authorList>
    </citation>
    <scope>NUCLEOTIDE SEQUENCE</scope>
    <source>
        <strain evidence="6">Rsan-2018</strain>
        <tissue evidence="6">Larvae</tissue>
    </source>
</reference>
<dbReference type="EMBL" id="JABSTV010001247">
    <property type="protein sequence ID" value="KAH7971615.1"/>
    <property type="molecule type" value="Genomic_DNA"/>
</dbReference>
<dbReference type="GO" id="GO:0003779">
    <property type="term" value="F:actin binding"/>
    <property type="evidence" value="ECO:0007669"/>
    <property type="project" value="UniProtKB-KW"/>
</dbReference>
<feature type="domain" description="BTB" evidence="5">
    <location>
        <begin position="69"/>
        <end position="147"/>
    </location>
</feature>
<dbReference type="VEuPathDB" id="VectorBase:RSAN_044163"/>
<dbReference type="PIRSF" id="PIRSF037037">
    <property type="entry name" value="Kelch-like_protein_gigaxonin"/>
    <property type="match status" value="1"/>
</dbReference>
<dbReference type="PANTHER" id="PTHR45632">
    <property type="entry name" value="LD33804P"/>
    <property type="match status" value="1"/>
</dbReference>
<keyword evidence="2" id="KW-0880">Kelch repeat</keyword>
<dbReference type="Proteomes" id="UP000821837">
    <property type="component" value="Chromosome 11"/>
</dbReference>
<evidence type="ECO:0000256" key="1">
    <source>
        <dbReference type="ARBA" id="ARBA00013699"/>
    </source>
</evidence>
<dbReference type="PROSITE" id="PS50097">
    <property type="entry name" value="BTB"/>
    <property type="match status" value="1"/>
</dbReference>
<dbReference type="Pfam" id="PF07707">
    <property type="entry name" value="BACK"/>
    <property type="match status" value="1"/>
</dbReference>
<reference evidence="6" key="1">
    <citation type="journal article" date="2020" name="Cell">
        <title>Large-Scale Comparative Analyses of Tick Genomes Elucidate Their Genetic Diversity and Vector Capacities.</title>
        <authorList>
            <consortium name="Tick Genome and Microbiome Consortium (TIGMIC)"/>
            <person name="Jia N."/>
            <person name="Wang J."/>
            <person name="Shi W."/>
            <person name="Du L."/>
            <person name="Sun Y."/>
            <person name="Zhan W."/>
            <person name="Jiang J.F."/>
            <person name="Wang Q."/>
            <person name="Zhang B."/>
            <person name="Ji P."/>
            <person name="Bell-Sakyi L."/>
            <person name="Cui X.M."/>
            <person name="Yuan T.T."/>
            <person name="Jiang B.G."/>
            <person name="Yang W.F."/>
            <person name="Lam T.T."/>
            <person name="Chang Q.C."/>
            <person name="Ding S.J."/>
            <person name="Wang X.J."/>
            <person name="Zhu J.G."/>
            <person name="Ruan X.D."/>
            <person name="Zhao L."/>
            <person name="Wei J.T."/>
            <person name="Ye R.Z."/>
            <person name="Que T.C."/>
            <person name="Du C.H."/>
            <person name="Zhou Y.H."/>
            <person name="Cheng J.X."/>
            <person name="Dai P.F."/>
            <person name="Guo W.B."/>
            <person name="Han X.H."/>
            <person name="Huang E.J."/>
            <person name="Li L.F."/>
            <person name="Wei W."/>
            <person name="Gao Y.C."/>
            <person name="Liu J.Z."/>
            <person name="Shao H.Z."/>
            <person name="Wang X."/>
            <person name="Wang C.C."/>
            <person name="Yang T.C."/>
            <person name="Huo Q.B."/>
            <person name="Li W."/>
            <person name="Chen H.Y."/>
            <person name="Chen S.E."/>
            <person name="Zhou L.G."/>
            <person name="Ni X.B."/>
            <person name="Tian J.H."/>
            <person name="Sheng Y."/>
            <person name="Liu T."/>
            <person name="Pan Y.S."/>
            <person name="Xia L.Y."/>
            <person name="Li J."/>
            <person name="Zhao F."/>
            <person name="Cao W.C."/>
        </authorList>
    </citation>
    <scope>NUCLEOTIDE SEQUENCE</scope>
    <source>
        <strain evidence="6">Rsan-2018</strain>
    </source>
</reference>
<dbReference type="AlphaFoldDB" id="A0A9D4Q9B8"/>
<dbReference type="VEuPathDB" id="VectorBase:RSAN_050196"/>
<protein>
    <recommendedName>
        <fullName evidence="1">Kelch-like protein diablo</fullName>
    </recommendedName>
</protein>
<evidence type="ECO:0000256" key="4">
    <source>
        <dbReference type="ARBA" id="ARBA00043912"/>
    </source>
</evidence>
<proteinExistence type="predicted"/>
<dbReference type="Gene3D" id="1.25.40.420">
    <property type="match status" value="1"/>
</dbReference>
<evidence type="ECO:0000313" key="7">
    <source>
        <dbReference type="Proteomes" id="UP000821837"/>
    </source>
</evidence>
<keyword evidence="3" id="KW-0677">Repeat</keyword>
<evidence type="ECO:0000256" key="3">
    <source>
        <dbReference type="ARBA" id="ARBA00022737"/>
    </source>
</evidence>
<dbReference type="InterPro" id="IPR000210">
    <property type="entry name" value="BTB/POZ_dom"/>
</dbReference>
<dbReference type="SUPFAM" id="SSF54695">
    <property type="entry name" value="POZ domain"/>
    <property type="match status" value="1"/>
</dbReference>
<dbReference type="SUPFAM" id="SSF117281">
    <property type="entry name" value="Kelch motif"/>
    <property type="match status" value="1"/>
</dbReference>
<dbReference type="Pfam" id="PF01344">
    <property type="entry name" value="Kelch_1"/>
    <property type="match status" value="1"/>
</dbReference>
<dbReference type="InterPro" id="IPR011333">
    <property type="entry name" value="SKP1/BTB/POZ_sf"/>
</dbReference>
<dbReference type="Gene3D" id="2.120.10.80">
    <property type="entry name" value="Kelch-type beta propeller"/>
    <property type="match status" value="2"/>
</dbReference>
<sequence length="607" mass="67987">MCAAVEAAVKNPTGPADSNAGKMEDDMVTASFEAAQLFNDDGRPREFAPSAIARAMPGLLEQRKAREYCDVVFRAPDGGEIWAHRFVMCHKFSGCYTLFVVARESMTPEEKQGVWTRPIRAVINDLEGDMIELLVDFAYQTSLTFAVHGRITDIFPIRDHCLRSLKQNLEPENCVDTYHMAVSYGYDNLAREAFRYLLRNYDQVWKNSAQFEALTPEEMRAVLEDNRLHALSEVEDTFRSILKWISADGGARKMYLAKFLPLVRFVRCTVIDFEKVIISPEVQGDGDSLKVLNVIHQTLTRHSMAVGQVAGIDLSPKLWLTPRLPKDILFLFGGWTSGATNHMQTYNCRAEKWRFLGRQYTPPRAYHGVAVVNECIYVVGGFNGRECYHSVVCFDVPLARWTSKANMAYPRCYGYIYAMGGFTGELRTSTVERYDVKNDRWSMVASMMEERSDASAGAACGRIYIVGGYTGHGILDSVDCYDPSTDSWTRVITMSTPRSGAKVVVHKDTLYIIGGYNGRTRLASMEQLDVRRARFSELPSMPHEKSNFAATVLEGCIYTIGGFNGTTTVQTVEKYNIAERKWYPAPPMGNNCSASAACVVKDVADPG</sequence>
<dbReference type="Gene3D" id="3.30.710.10">
    <property type="entry name" value="Potassium Channel Kv1.1, Chain A"/>
    <property type="match status" value="1"/>
</dbReference>
<dbReference type="SMART" id="SM00875">
    <property type="entry name" value="BACK"/>
    <property type="match status" value="1"/>
</dbReference>
<comment type="caution">
    <text evidence="6">The sequence shown here is derived from an EMBL/GenBank/DDBJ whole genome shotgun (WGS) entry which is preliminary data.</text>
</comment>
<dbReference type="PANTHER" id="PTHR45632:SF3">
    <property type="entry name" value="KELCH-LIKE PROTEIN 32"/>
    <property type="match status" value="1"/>
</dbReference>
<dbReference type="InterPro" id="IPR006652">
    <property type="entry name" value="Kelch_1"/>
</dbReference>
<keyword evidence="7" id="KW-1185">Reference proteome</keyword>
<dbReference type="InterPro" id="IPR015915">
    <property type="entry name" value="Kelch-typ_b-propeller"/>
</dbReference>
<accession>A0A9D4Q9B8</accession>
<organism evidence="6 7">
    <name type="scientific">Rhipicephalus sanguineus</name>
    <name type="common">Brown dog tick</name>
    <name type="synonym">Ixodes sanguineus</name>
    <dbReference type="NCBI Taxonomy" id="34632"/>
    <lineage>
        <taxon>Eukaryota</taxon>
        <taxon>Metazoa</taxon>
        <taxon>Ecdysozoa</taxon>
        <taxon>Arthropoda</taxon>
        <taxon>Chelicerata</taxon>
        <taxon>Arachnida</taxon>
        <taxon>Acari</taxon>
        <taxon>Parasitiformes</taxon>
        <taxon>Ixodida</taxon>
        <taxon>Ixodoidea</taxon>
        <taxon>Ixodidae</taxon>
        <taxon>Rhipicephalinae</taxon>
        <taxon>Rhipicephalus</taxon>
        <taxon>Rhipicephalus</taxon>
    </lineage>
</organism>